<comment type="caution">
    <text evidence="5">The sequence shown here is derived from an EMBL/GenBank/DDBJ whole genome shotgun (WGS) entry which is preliminary data.</text>
</comment>
<evidence type="ECO:0000256" key="3">
    <source>
        <dbReference type="PROSITE-ProRule" id="PRU00782"/>
    </source>
</evidence>
<gene>
    <name evidence="5" type="ORF">ILEXP_LOCUS3018</name>
</gene>
<comment type="similarity">
    <text evidence="3">Belongs to the TRAFAC class myosin-kinesin ATPase superfamily. Myosin family.</text>
</comment>
<dbReference type="AlphaFoldDB" id="A0ABC8R0B4"/>
<dbReference type="InterPro" id="IPR027417">
    <property type="entry name" value="P-loop_NTPase"/>
</dbReference>
<dbReference type="GO" id="GO:0016459">
    <property type="term" value="C:myosin complex"/>
    <property type="evidence" value="ECO:0007669"/>
    <property type="project" value="UniProtKB-KW"/>
</dbReference>
<dbReference type="Gene3D" id="3.40.850.10">
    <property type="entry name" value="Kinesin motor domain"/>
    <property type="match status" value="1"/>
</dbReference>
<keyword evidence="3" id="KW-0009">Actin-binding</keyword>
<evidence type="ECO:0000256" key="2">
    <source>
        <dbReference type="ARBA" id="ARBA00023175"/>
    </source>
</evidence>
<keyword evidence="6" id="KW-1185">Reference proteome</keyword>
<evidence type="ECO:0000313" key="5">
    <source>
        <dbReference type="EMBL" id="CAK9136048.1"/>
    </source>
</evidence>
<organism evidence="5 6">
    <name type="scientific">Ilex paraguariensis</name>
    <name type="common">yerba mate</name>
    <dbReference type="NCBI Taxonomy" id="185542"/>
    <lineage>
        <taxon>Eukaryota</taxon>
        <taxon>Viridiplantae</taxon>
        <taxon>Streptophyta</taxon>
        <taxon>Embryophyta</taxon>
        <taxon>Tracheophyta</taxon>
        <taxon>Spermatophyta</taxon>
        <taxon>Magnoliopsida</taxon>
        <taxon>eudicotyledons</taxon>
        <taxon>Gunneridae</taxon>
        <taxon>Pentapetalae</taxon>
        <taxon>asterids</taxon>
        <taxon>campanulids</taxon>
        <taxon>Aquifoliales</taxon>
        <taxon>Aquifoliaceae</taxon>
        <taxon>Ilex</taxon>
    </lineage>
</organism>
<dbReference type="PROSITE" id="PS51456">
    <property type="entry name" value="MYOSIN_MOTOR"/>
    <property type="match status" value="1"/>
</dbReference>
<evidence type="ECO:0000256" key="1">
    <source>
        <dbReference type="ARBA" id="ARBA00023123"/>
    </source>
</evidence>
<evidence type="ECO:0000259" key="4">
    <source>
        <dbReference type="PROSITE" id="PS51456"/>
    </source>
</evidence>
<keyword evidence="1 3" id="KW-0518">Myosin</keyword>
<dbReference type="InterPro" id="IPR001609">
    <property type="entry name" value="Myosin_head_motor_dom-like"/>
</dbReference>
<keyword evidence="2" id="KW-0505">Motor protein</keyword>
<reference evidence="5 6" key="1">
    <citation type="submission" date="2024-02" db="EMBL/GenBank/DDBJ databases">
        <authorList>
            <person name="Vignale AGUSTIN F."/>
            <person name="Sosa J E."/>
            <person name="Modenutti C."/>
        </authorList>
    </citation>
    <scope>NUCLEOTIDE SEQUENCE [LARGE SCALE GENOMIC DNA]</scope>
</reference>
<evidence type="ECO:0000313" key="6">
    <source>
        <dbReference type="Proteomes" id="UP001642360"/>
    </source>
</evidence>
<feature type="domain" description="Myosin motor" evidence="4">
    <location>
        <begin position="1"/>
        <end position="93"/>
    </location>
</feature>
<dbReference type="GO" id="GO:0003779">
    <property type="term" value="F:actin binding"/>
    <property type="evidence" value="ECO:0007669"/>
    <property type="project" value="UniProtKB-KW"/>
</dbReference>
<protein>
    <recommendedName>
        <fullName evidence="4">Myosin motor domain-containing protein</fullName>
    </recommendedName>
</protein>
<sequence length="93" mass="10120">MMTQYKGAAFGELSPLPFAVADAAYRVMINWRISQSILVSGEWSSYNRKHKIAYVVSCLHCQAASPGGKPCISVHPTSLDAGLHHAEASQILF</sequence>
<dbReference type="EMBL" id="CAUOFW020000732">
    <property type="protein sequence ID" value="CAK9136048.1"/>
    <property type="molecule type" value="Genomic_DNA"/>
</dbReference>
<dbReference type="SUPFAM" id="SSF52540">
    <property type="entry name" value="P-loop containing nucleoside triphosphate hydrolases"/>
    <property type="match status" value="1"/>
</dbReference>
<name>A0ABC8R0B4_9AQUA</name>
<proteinExistence type="inferred from homology"/>
<dbReference type="InterPro" id="IPR036961">
    <property type="entry name" value="Kinesin_motor_dom_sf"/>
</dbReference>
<dbReference type="Proteomes" id="UP001642360">
    <property type="component" value="Unassembled WGS sequence"/>
</dbReference>
<comment type="caution">
    <text evidence="3">Lacks conserved residue(s) required for the propagation of feature annotation.</text>
</comment>
<accession>A0ABC8R0B4</accession>